<organism evidence="12 13">
    <name type="scientific">Photobacterium frigidiphilum</name>
    <dbReference type="NCBI Taxonomy" id="264736"/>
    <lineage>
        <taxon>Bacteria</taxon>
        <taxon>Pseudomonadati</taxon>
        <taxon>Pseudomonadota</taxon>
        <taxon>Gammaproteobacteria</taxon>
        <taxon>Vibrionales</taxon>
        <taxon>Vibrionaceae</taxon>
        <taxon>Photobacterium</taxon>
    </lineage>
</organism>
<comment type="similarity">
    <text evidence="10">Belongs to the peptidase M15 family.</text>
</comment>
<evidence type="ECO:0000256" key="10">
    <source>
        <dbReference type="ARBA" id="ARBA00093448"/>
    </source>
</evidence>
<keyword evidence="5" id="KW-0732">Signal</keyword>
<dbReference type="PANTHER" id="PTHR37425:SF1">
    <property type="entry name" value="OUTER MEMBRANE PROTEIN"/>
    <property type="match status" value="1"/>
</dbReference>
<keyword evidence="4" id="KW-0479">Metal-binding</keyword>
<proteinExistence type="inferred from homology"/>
<dbReference type="CDD" id="cd14844">
    <property type="entry name" value="Zn-DD-carboxypeptidase_like"/>
    <property type="match status" value="1"/>
</dbReference>
<comment type="caution">
    <text evidence="12">The sequence shown here is derived from an EMBL/GenBank/DDBJ whole genome shotgun (WGS) entry which is preliminary data.</text>
</comment>
<dbReference type="GO" id="GO:0008237">
    <property type="term" value="F:metallopeptidase activity"/>
    <property type="evidence" value="ECO:0007669"/>
    <property type="project" value="UniProtKB-KW"/>
</dbReference>
<keyword evidence="13" id="KW-1185">Reference proteome</keyword>
<keyword evidence="8" id="KW-0482">Metalloprotease</keyword>
<dbReference type="PANTHER" id="PTHR37425">
    <property type="match status" value="1"/>
</dbReference>
<sequence length="182" mass="20312">MSDFNYMRRQLLIAGGLTLGACLVPGMAIASPFKATNPRKISLCNIHTGEDIDSEFFNGESYIKTELKRIDNICRDFRQNEVAKMDKRLFDAITEIQANLGHKGQVRIISGYRSPATNKMLQKKGGVATKSYHMKGQAIDFNLEGVSLSKVRKAAIDLQLGGVGYYPKSNFVHIDTGPVRRW</sequence>
<comment type="cofactor">
    <cofactor evidence="1">
        <name>Zn(2+)</name>
        <dbReference type="ChEBI" id="CHEBI:29105"/>
    </cofactor>
</comment>
<evidence type="ECO:0000256" key="4">
    <source>
        <dbReference type="ARBA" id="ARBA00022723"/>
    </source>
</evidence>
<dbReference type="Proteomes" id="UP000240987">
    <property type="component" value="Unassembled WGS sequence"/>
</dbReference>
<evidence type="ECO:0000256" key="1">
    <source>
        <dbReference type="ARBA" id="ARBA00001947"/>
    </source>
</evidence>
<dbReference type="OrthoDB" id="9782994at2"/>
<dbReference type="AlphaFoldDB" id="A0A2T3JHS8"/>
<dbReference type="RefSeq" id="WP_011219023.1">
    <property type="nucleotide sequence ID" value="NZ_JAKJUA010000009.1"/>
</dbReference>
<dbReference type="GO" id="GO:0006508">
    <property type="term" value="P:proteolysis"/>
    <property type="evidence" value="ECO:0007669"/>
    <property type="project" value="UniProtKB-KW"/>
</dbReference>
<evidence type="ECO:0000256" key="6">
    <source>
        <dbReference type="ARBA" id="ARBA00022801"/>
    </source>
</evidence>
<gene>
    <name evidence="12" type="ORF">C9J12_10815</name>
</gene>
<dbReference type="GO" id="GO:0046872">
    <property type="term" value="F:metal ion binding"/>
    <property type="evidence" value="ECO:0007669"/>
    <property type="project" value="UniProtKB-KW"/>
</dbReference>
<comment type="pathway">
    <text evidence="2">Cell wall biogenesis; cell wall polysaccharide biosynthesis.</text>
</comment>
<evidence type="ECO:0000256" key="8">
    <source>
        <dbReference type="ARBA" id="ARBA00023049"/>
    </source>
</evidence>
<dbReference type="SUPFAM" id="SSF55166">
    <property type="entry name" value="Hedgehog/DD-peptidase"/>
    <property type="match status" value="1"/>
</dbReference>
<dbReference type="Pfam" id="PF05951">
    <property type="entry name" value="Peptidase_M15_2"/>
    <property type="match status" value="1"/>
</dbReference>
<protein>
    <recommendedName>
        <fullName evidence="11">Murein endopeptidase K</fullName>
    </recommendedName>
</protein>
<keyword evidence="9" id="KW-0961">Cell wall biogenesis/degradation</keyword>
<keyword evidence="3" id="KW-0645">Protease</keyword>
<evidence type="ECO:0000256" key="2">
    <source>
        <dbReference type="ARBA" id="ARBA00004776"/>
    </source>
</evidence>
<dbReference type="InterPro" id="IPR009045">
    <property type="entry name" value="Zn_M74/Hedgehog-like"/>
</dbReference>
<dbReference type="GO" id="GO:0071555">
    <property type="term" value="P:cell wall organization"/>
    <property type="evidence" value="ECO:0007669"/>
    <property type="project" value="UniProtKB-KW"/>
</dbReference>
<name>A0A2T3JHS8_9GAMM</name>
<evidence type="ECO:0000256" key="5">
    <source>
        <dbReference type="ARBA" id="ARBA00022729"/>
    </source>
</evidence>
<dbReference type="InterPro" id="IPR010275">
    <property type="entry name" value="MepK"/>
</dbReference>
<accession>A0A2T3JHS8</accession>
<evidence type="ECO:0000313" key="13">
    <source>
        <dbReference type="Proteomes" id="UP000240987"/>
    </source>
</evidence>
<evidence type="ECO:0000256" key="7">
    <source>
        <dbReference type="ARBA" id="ARBA00022833"/>
    </source>
</evidence>
<dbReference type="Gene3D" id="3.30.1380.10">
    <property type="match status" value="1"/>
</dbReference>
<reference evidence="12 13" key="1">
    <citation type="submission" date="2018-01" db="EMBL/GenBank/DDBJ databases">
        <title>Whole genome sequencing of Histamine producing bacteria.</title>
        <authorList>
            <person name="Butler K."/>
        </authorList>
    </citation>
    <scope>NUCLEOTIDE SEQUENCE [LARGE SCALE GENOMIC DNA]</scope>
    <source>
        <strain evidence="12 13">JCM 12947</strain>
    </source>
</reference>
<keyword evidence="7" id="KW-0862">Zinc</keyword>
<dbReference type="EMBL" id="PYMJ01000009">
    <property type="protein sequence ID" value="PSU48538.1"/>
    <property type="molecule type" value="Genomic_DNA"/>
</dbReference>
<evidence type="ECO:0000313" key="12">
    <source>
        <dbReference type="EMBL" id="PSU48538.1"/>
    </source>
</evidence>
<keyword evidence="6" id="KW-0378">Hydrolase</keyword>
<evidence type="ECO:0000256" key="9">
    <source>
        <dbReference type="ARBA" id="ARBA00023316"/>
    </source>
</evidence>
<evidence type="ECO:0000256" key="3">
    <source>
        <dbReference type="ARBA" id="ARBA00022670"/>
    </source>
</evidence>
<evidence type="ECO:0000256" key="11">
    <source>
        <dbReference type="ARBA" id="ARBA00093666"/>
    </source>
</evidence>